<dbReference type="FunFam" id="1.10.630.10:FF:000076">
    <property type="entry name" value="Cytochrome P450 monooxygenase"/>
    <property type="match status" value="1"/>
</dbReference>
<keyword evidence="10 16" id="KW-0408">Iron</keyword>
<dbReference type="SUPFAM" id="SSF48264">
    <property type="entry name" value="Cytochrome P450"/>
    <property type="match status" value="1"/>
</dbReference>
<dbReference type="Proteomes" id="UP001244011">
    <property type="component" value="Unassembled WGS sequence"/>
</dbReference>
<evidence type="ECO:0000256" key="11">
    <source>
        <dbReference type="ARBA" id="ARBA00023026"/>
    </source>
</evidence>
<evidence type="ECO:0000256" key="2">
    <source>
        <dbReference type="ARBA" id="ARBA00004167"/>
    </source>
</evidence>
<evidence type="ECO:0000256" key="17">
    <source>
        <dbReference type="SAM" id="Phobius"/>
    </source>
</evidence>
<evidence type="ECO:0000256" key="1">
    <source>
        <dbReference type="ARBA" id="ARBA00001971"/>
    </source>
</evidence>
<keyword evidence="11" id="KW-0843">Virulence</keyword>
<dbReference type="RefSeq" id="XP_060286353.1">
    <property type="nucleotide sequence ID" value="XM_060427211.1"/>
</dbReference>
<keyword evidence="8 17" id="KW-1133">Transmembrane helix</keyword>
<feature type="transmembrane region" description="Helical" evidence="17">
    <location>
        <begin position="12"/>
        <end position="33"/>
    </location>
</feature>
<keyword evidence="17" id="KW-0472">Membrane</keyword>
<dbReference type="Pfam" id="PF00067">
    <property type="entry name" value="p450"/>
    <property type="match status" value="1"/>
</dbReference>
<dbReference type="GO" id="GO:0020037">
    <property type="term" value="F:heme binding"/>
    <property type="evidence" value="ECO:0007669"/>
    <property type="project" value="InterPro"/>
</dbReference>
<gene>
    <name evidence="18" type="ORF">QBC33DRAFT_530238</name>
</gene>
<dbReference type="GO" id="GO:0016705">
    <property type="term" value="F:oxidoreductase activity, acting on paired donors, with incorporation or reduction of molecular oxygen"/>
    <property type="evidence" value="ECO:0007669"/>
    <property type="project" value="InterPro"/>
</dbReference>
<comment type="pathway">
    <text evidence="3">Hormone biosynthesis.</text>
</comment>
<dbReference type="GO" id="GO:0016020">
    <property type="term" value="C:membrane"/>
    <property type="evidence" value="ECO:0007669"/>
    <property type="project" value="UniProtKB-SubCell"/>
</dbReference>
<keyword evidence="9" id="KW-0560">Oxidoreductase</keyword>
<comment type="subcellular location">
    <subcellularLocation>
        <location evidence="2">Membrane</location>
        <topology evidence="2">Single-pass membrane protein</topology>
    </subcellularLocation>
</comment>
<dbReference type="GeneID" id="85310398"/>
<evidence type="ECO:0000256" key="14">
    <source>
        <dbReference type="ARBA" id="ARBA00068222"/>
    </source>
</evidence>
<dbReference type="PANTHER" id="PTHR24305:SF168">
    <property type="entry name" value="P450, PUTATIVE (EUROFUNG)-RELATED"/>
    <property type="match status" value="1"/>
</dbReference>
<evidence type="ECO:0000256" key="10">
    <source>
        <dbReference type="ARBA" id="ARBA00023004"/>
    </source>
</evidence>
<dbReference type="GO" id="GO:0004497">
    <property type="term" value="F:monooxygenase activity"/>
    <property type="evidence" value="ECO:0007669"/>
    <property type="project" value="UniProtKB-KW"/>
</dbReference>
<dbReference type="InterPro" id="IPR050121">
    <property type="entry name" value="Cytochrome_P450_monoxygenase"/>
</dbReference>
<accession>A0AAJ0C555</accession>
<name>A0AAJ0C555_9PEZI</name>
<keyword evidence="19" id="KW-1185">Reference proteome</keyword>
<protein>
    <recommendedName>
        <fullName evidence="14">Cytochrome P450 monooxygenase ABA1</fullName>
    </recommendedName>
    <alternativeName>
        <fullName evidence="15">Abscisic acid biosynthesis protein 1</fullName>
    </alternativeName>
    <alternativeName>
        <fullName evidence="13">Cytochrome P450 monooxygenase aba1</fullName>
    </alternativeName>
</protein>
<evidence type="ECO:0000256" key="12">
    <source>
        <dbReference type="ARBA" id="ARBA00023033"/>
    </source>
</evidence>
<evidence type="ECO:0000256" key="7">
    <source>
        <dbReference type="ARBA" id="ARBA00022723"/>
    </source>
</evidence>
<dbReference type="CDD" id="cd11060">
    <property type="entry name" value="CYP57A1-like"/>
    <property type="match status" value="1"/>
</dbReference>
<dbReference type="EMBL" id="MU839001">
    <property type="protein sequence ID" value="KAK1770140.1"/>
    <property type="molecule type" value="Genomic_DNA"/>
</dbReference>
<reference evidence="18" key="1">
    <citation type="submission" date="2023-06" db="EMBL/GenBank/DDBJ databases">
        <title>Genome-scale phylogeny and comparative genomics of the fungal order Sordariales.</title>
        <authorList>
            <consortium name="Lawrence Berkeley National Laboratory"/>
            <person name="Hensen N."/>
            <person name="Bonometti L."/>
            <person name="Westerberg I."/>
            <person name="Brannstrom I.O."/>
            <person name="Guillou S."/>
            <person name="Cros-Aarteil S."/>
            <person name="Calhoun S."/>
            <person name="Haridas S."/>
            <person name="Kuo A."/>
            <person name="Mondo S."/>
            <person name="Pangilinan J."/>
            <person name="Riley R."/>
            <person name="Labutti K."/>
            <person name="Andreopoulos B."/>
            <person name="Lipzen A."/>
            <person name="Chen C."/>
            <person name="Yanf M."/>
            <person name="Daum C."/>
            <person name="Ng V."/>
            <person name="Clum A."/>
            <person name="Steindorff A."/>
            <person name="Ohm R."/>
            <person name="Martin F."/>
            <person name="Silar P."/>
            <person name="Natvig D."/>
            <person name="Lalanne C."/>
            <person name="Gautier V."/>
            <person name="Ament-Velasquez S.L."/>
            <person name="Kruys A."/>
            <person name="Hutchinson M.I."/>
            <person name="Powell A.J."/>
            <person name="Barry K."/>
            <person name="Miller A.N."/>
            <person name="Grigoriev I.V."/>
            <person name="Debuchy R."/>
            <person name="Gladieux P."/>
            <person name="Thoren M.H."/>
            <person name="Johannesson H."/>
        </authorList>
    </citation>
    <scope>NUCLEOTIDE SEQUENCE</scope>
    <source>
        <strain evidence="18">8032-3</strain>
    </source>
</reference>
<evidence type="ECO:0000256" key="16">
    <source>
        <dbReference type="PIRSR" id="PIRSR602401-1"/>
    </source>
</evidence>
<feature type="transmembrane region" description="Helical" evidence="17">
    <location>
        <begin position="216"/>
        <end position="237"/>
    </location>
</feature>
<dbReference type="InterPro" id="IPR036396">
    <property type="entry name" value="Cyt_P450_sf"/>
</dbReference>
<organism evidence="18 19">
    <name type="scientific">Phialemonium atrogriseum</name>
    <dbReference type="NCBI Taxonomy" id="1093897"/>
    <lineage>
        <taxon>Eukaryota</taxon>
        <taxon>Fungi</taxon>
        <taxon>Dikarya</taxon>
        <taxon>Ascomycota</taxon>
        <taxon>Pezizomycotina</taxon>
        <taxon>Sordariomycetes</taxon>
        <taxon>Sordariomycetidae</taxon>
        <taxon>Cephalothecales</taxon>
        <taxon>Cephalothecaceae</taxon>
        <taxon>Phialemonium</taxon>
    </lineage>
</organism>
<dbReference type="GO" id="GO:0005506">
    <property type="term" value="F:iron ion binding"/>
    <property type="evidence" value="ECO:0007669"/>
    <property type="project" value="InterPro"/>
</dbReference>
<evidence type="ECO:0000256" key="8">
    <source>
        <dbReference type="ARBA" id="ARBA00022989"/>
    </source>
</evidence>
<evidence type="ECO:0000256" key="5">
    <source>
        <dbReference type="ARBA" id="ARBA00022617"/>
    </source>
</evidence>
<evidence type="ECO:0000256" key="15">
    <source>
        <dbReference type="ARBA" id="ARBA00079990"/>
    </source>
</evidence>
<evidence type="ECO:0000256" key="4">
    <source>
        <dbReference type="ARBA" id="ARBA00010617"/>
    </source>
</evidence>
<evidence type="ECO:0000313" key="19">
    <source>
        <dbReference type="Proteomes" id="UP001244011"/>
    </source>
</evidence>
<keyword evidence="5 16" id="KW-0349">Heme</keyword>
<evidence type="ECO:0000256" key="6">
    <source>
        <dbReference type="ARBA" id="ARBA00022692"/>
    </source>
</evidence>
<feature type="binding site" description="axial binding residue" evidence="16">
    <location>
        <position position="450"/>
    </location>
    <ligand>
        <name>heme</name>
        <dbReference type="ChEBI" id="CHEBI:30413"/>
    </ligand>
    <ligandPart>
        <name>Fe</name>
        <dbReference type="ChEBI" id="CHEBI:18248"/>
    </ligandPart>
</feature>
<dbReference type="PRINTS" id="PR00385">
    <property type="entry name" value="P450"/>
</dbReference>
<comment type="cofactor">
    <cofactor evidence="1 16">
        <name>heme</name>
        <dbReference type="ChEBI" id="CHEBI:30413"/>
    </cofactor>
</comment>
<keyword evidence="12" id="KW-0503">Monooxygenase</keyword>
<evidence type="ECO:0000256" key="3">
    <source>
        <dbReference type="ARBA" id="ARBA00004972"/>
    </source>
</evidence>
<comment type="caution">
    <text evidence="18">The sequence shown here is derived from an EMBL/GenBank/DDBJ whole genome shotgun (WGS) entry which is preliminary data.</text>
</comment>
<keyword evidence="7 16" id="KW-0479">Metal-binding</keyword>
<evidence type="ECO:0000313" key="18">
    <source>
        <dbReference type="EMBL" id="KAK1770140.1"/>
    </source>
</evidence>
<sequence>MEPLGTFGKLLNAVTIPGVLLALAACFVTHTLYQWRRLSHIKGPFWAAFSKYWMVRESLKGRQPTAIKEVTDKYGSLARIGPNELVTDDPEVLKKMMGVRSAYERGPWYDAMRFDPTRDNLFSMRDEVAHTKLRSKMAAGYSGKENESMESTIEAQIAKLVELIETKYLSTAGQYRPMDLAQKGQYFTLDVISNLAFGRAFGYLEQDDDVFDYIKITSSFIPVMLVLANVPSLANLLQSRFFRGLMPKESDKLGFGAFIGVAKKVVAERFGPSVASQPDMLGSFIRHGLTQEEASGEALLQVVAGSDTSASTIRVVMLNLLSNPAAYRRLQREIDDGIAAGKISSPIRDAEARQMPYLQAVIKEGLRIMPPAAGTFFKTVPPGGDVIDGKFIPAGTQIGSSPFGIHHSKELFGADAELYRPERWLEADAAQLAKMTNTVDLVFHYGKYQCLGKTVALMEFNKIFVELLRRFDFAIAHPEKPAEISNAGIWIIEDFWVRAARRQPEEVL</sequence>
<dbReference type="Gene3D" id="1.10.630.10">
    <property type="entry name" value="Cytochrome P450"/>
    <property type="match status" value="1"/>
</dbReference>
<evidence type="ECO:0000256" key="13">
    <source>
        <dbReference type="ARBA" id="ARBA00067672"/>
    </source>
</evidence>
<keyword evidence="6 17" id="KW-0812">Transmembrane</keyword>
<proteinExistence type="inferred from homology"/>
<dbReference type="AlphaFoldDB" id="A0AAJ0C555"/>
<dbReference type="InterPro" id="IPR001128">
    <property type="entry name" value="Cyt_P450"/>
</dbReference>
<comment type="similarity">
    <text evidence="4">Belongs to the cytochrome P450 family.</text>
</comment>
<dbReference type="InterPro" id="IPR002401">
    <property type="entry name" value="Cyt_P450_E_grp-I"/>
</dbReference>
<dbReference type="PRINTS" id="PR00463">
    <property type="entry name" value="EP450I"/>
</dbReference>
<evidence type="ECO:0000256" key="9">
    <source>
        <dbReference type="ARBA" id="ARBA00023002"/>
    </source>
</evidence>
<dbReference type="PANTHER" id="PTHR24305">
    <property type="entry name" value="CYTOCHROME P450"/>
    <property type="match status" value="1"/>
</dbReference>